<dbReference type="GO" id="GO:0036464">
    <property type="term" value="C:cytoplasmic ribonucleoprotein granule"/>
    <property type="evidence" value="ECO:0007669"/>
    <property type="project" value="UniProtKB-ARBA"/>
</dbReference>
<dbReference type="NCBIfam" id="TIGR00398">
    <property type="entry name" value="metG"/>
    <property type="match status" value="1"/>
</dbReference>
<dbReference type="Gene3D" id="1.10.730.10">
    <property type="entry name" value="Isoleucyl-tRNA Synthetase, Domain 1"/>
    <property type="match status" value="1"/>
</dbReference>
<dbReference type="FunFam" id="1.10.730.10:FF:000037">
    <property type="entry name" value="Methionyl-tRNA synthetase"/>
    <property type="match status" value="1"/>
</dbReference>
<evidence type="ECO:0000256" key="2">
    <source>
        <dbReference type="ARBA" id="ARBA00005594"/>
    </source>
</evidence>
<dbReference type="Gene3D" id="2.40.50.140">
    <property type="entry name" value="Nucleic acid-binding proteins"/>
    <property type="match status" value="1"/>
</dbReference>
<keyword evidence="6 15" id="KW-0820">tRNA-binding</keyword>
<dbReference type="GO" id="GO:0005524">
    <property type="term" value="F:ATP binding"/>
    <property type="evidence" value="ECO:0007669"/>
    <property type="project" value="UniProtKB-KW"/>
</dbReference>
<evidence type="ECO:0000256" key="15">
    <source>
        <dbReference type="PROSITE-ProRule" id="PRU00209"/>
    </source>
</evidence>
<evidence type="ECO:0000256" key="7">
    <source>
        <dbReference type="ARBA" id="ARBA00022598"/>
    </source>
</evidence>
<feature type="coiled-coil region" evidence="17">
    <location>
        <begin position="628"/>
        <end position="659"/>
    </location>
</feature>
<evidence type="ECO:0000256" key="6">
    <source>
        <dbReference type="ARBA" id="ARBA00022555"/>
    </source>
</evidence>
<dbReference type="SUPFAM" id="SSF47323">
    <property type="entry name" value="Anticodon-binding domain of a subclass of class I aminoacyl-tRNA synthetases"/>
    <property type="match status" value="1"/>
</dbReference>
<dbReference type="Proteomes" id="UP000054653">
    <property type="component" value="Unassembled WGS sequence"/>
</dbReference>
<evidence type="ECO:0000313" key="20">
    <source>
        <dbReference type="Proteomes" id="UP000054653"/>
    </source>
</evidence>
<dbReference type="EMBL" id="JYDI01000132">
    <property type="protein sequence ID" value="KRY51151.1"/>
    <property type="molecule type" value="Genomic_DNA"/>
</dbReference>
<dbReference type="CDD" id="cd02799">
    <property type="entry name" value="tRNA_bind_EMAP-II_like"/>
    <property type="match status" value="1"/>
</dbReference>
<dbReference type="InterPro" id="IPR012340">
    <property type="entry name" value="NA-bd_OB-fold"/>
</dbReference>
<keyword evidence="12 16" id="KW-0030">Aminoacyl-tRNA synthetase</keyword>
<evidence type="ECO:0000256" key="3">
    <source>
        <dbReference type="ARBA" id="ARBA00012838"/>
    </source>
</evidence>
<dbReference type="PANTHER" id="PTHR45765:SF1">
    <property type="entry name" value="METHIONINE--TRNA LIGASE, CYTOPLASMIC"/>
    <property type="match status" value="1"/>
</dbReference>
<comment type="subcellular location">
    <subcellularLocation>
        <location evidence="1">Cytoplasm</location>
    </subcellularLocation>
</comment>
<dbReference type="CDD" id="cd00814">
    <property type="entry name" value="MetRS_core"/>
    <property type="match status" value="1"/>
</dbReference>
<dbReference type="GO" id="GO:0006431">
    <property type="term" value="P:methionyl-tRNA aminoacylation"/>
    <property type="evidence" value="ECO:0007669"/>
    <property type="project" value="InterPro"/>
</dbReference>
<dbReference type="Pfam" id="PF19303">
    <property type="entry name" value="Anticodon_3"/>
    <property type="match status" value="1"/>
</dbReference>
<dbReference type="PROSITE" id="PS00178">
    <property type="entry name" value="AA_TRNA_LIGASE_I"/>
    <property type="match status" value="1"/>
</dbReference>
<dbReference type="OrthoDB" id="5844513at2759"/>
<keyword evidence="9 16" id="KW-0067">ATP-binding</keyword>
<dbReference type="InterPro" id="IPR023458">
    <property type="entry name" value="Met-tRNA_ligase_1"/>
</dbReference>
<dbReference type="EC" id="6.1.1.10" evidence="3"/>
<evidence type="ECO:0000256" key="9">
    <source>
        <dbReference type="ARBA" id="ARBA00022840"/>
    </source>
</evidence>
<name>A0A0V1CPE4_TRIBR</name>
<dbReference type="InterPro" id="IPR033911">
    <property type="entry name" value="MetRS_core"/>
</dbReference>
<evidence type="ECO:0000256" key="8">
    <source>
        <dbReference type="ARBA" id="ARBA00022741"/>
    </source>
</evidence>
<proteinExistence type="inferred from homology"/>
<dbReference type="InterPro" id="IPR029038">
    <property type="entry name" value="MetRS_Zn"/>
</dbReference>
<dbReference type="Gene3D" id="3.40.50.620">
    <property type="entry name" value="HUPs"/>
    <property type="match status" value="1"/>
</dbReference>
<dbReference type="Pfam" id="PF09334">
    <property type="entry name" value="tRNA-synt_1g"/>
    <property type="match status" value="1"/>
</dbReference>
<dbReference type="GO" id="GO:0004825">
    <property type="term" value="F:methionine-tRNA ligase activity"/>
    <property type="evidence" value="ECO:0007669"/>
    <property type="project" value="UniProtKB-EC"/>
</dbReference>
<dbReference type="SUPFAM" id="SSF52374">
    <property type="entry name" value="Nucleotidylyl transferase"/>
    <property type="match status" value="1"/>
</dbReference>
<dbReference type="FunFam" id="2.20.28.20:FF:000001">
    <property type="entry name" value="Methionine--tRNA ligase"/>
    <property type="match status" value="1"/>
</dbReference>
<keyword evidence="20" id="KW-1185">Reference proteome</keyword>
<keyword evidence="8 16" id="KW-0547">Nucleotide-binding</keyword>
<dbReference type="InterPro" id="IPR002547">
    <property type="entry name" value="tRNA-bd_dom"/>
</dbReference>
<dbReference type="InterPro" id="IPR014729">
    <property type="entry name" value="Rossmann-like_a/b/a_fold"/>
</dbReference>
<feature type="domain" description="TRNA-binding" evidence="18">
    <location>
        <begin position="720"/>
        <end position="821"/>
    </location>
</feature>
<dbReference type="GO" id="GO:0017101">
    <property type="term" value="C:aminoacyl-tRNA synthetase multienzyme complex"/>
    <property type="evidence" value="ECO:0007669"/>
    <property type="project" value="TreeGrafter"/>
</dbReference>
<evidence type="ECO:0000256" key="11">
    <source>
        <dbReference type="ARBA" id="ARBA00022917"/>
    </source>
</evidence>
<keyword evidence="5" id="KW-0963">Cytoplasm</keyword>
<dbReference type="GO" id="GO:0000049">
    <property type="term" value="F:tRNA binding"/>
    <property type="evidence" value="ECO:0007669"/>
    <property type="project" value="UniProtKB-UniRule"/>
</dbReference>
<evidence type="ECO:0000256" key="10">
    <source>
        <dbReference type="ARBA" id="ARBA00022884"/>
    </source>
</evidence>
<evidence type="ECO:0000256" key="14">
    <source>
        <dbReference type="ARBA" id="ARBA00047364"/>
    </source>
</evidence>
<dbReference type="GO" id="GO:0017102">
    <property type="term" value="C:methionyl glutamyl tRNA synthetase complex"/>
    <property type="evidence" value="ECO:0007669"/>
    <property type="project" value="UniProtKB-ARBA"/>
</dbReference>
<reference evidence="19 20" key="1">
    <citation type="submission" date="2015-01" db="EMBL/GenBank/DDBJ databases">
        <title>Evolution of Trichinella species and genotypes.</title>
        <authorList>
            <person name="Korhonen P.K."/>
            <person name="Edoardo P."/>
            <person name="Giuseppe L.R."/>
            <person name="Gasser R.B."/>
        </authorList>
    </citation>
    <scope>NUCLEOTIDE SEQUENCE [LARGE SCALE GENOMIC DNA]</scope>
    <source>
        <strain evidence="19">ISS120</strain>
    </source>
</reference>
<evidence type="ECO:0000259" key="18">
    <source>
        <dbReference type="PROSITE" id="PS50886"/>
    </source>
</evidence>
<comment type="similarity">
    <text evidence="2 16">Belongs to the class-I aminoacyl-tRNA synthetase family.</text>
</comment>
<protein>
    <recommendedName>
        <fullName evidence="4">Methionine--tRNA ligase, cytoplasmic</fullName>
        <ecNumber evidence="3">6.1.1.10</ecNumber>
    </recommendedName>
    <alternativeName>
        <fullName evidence="13">Methionyl-tRNA synthetase</fullName>
    </alternativeName>
</protein>
<dbReference type="OMA" id="HLNTTEY"/>
<dbReference type="InterPro" id="IPR001412">
    <property type="entry name" value="aa-tRNA-synth_I_CS"/>
</dbReference>
<evidence type="ECO:0000256" key="13">
    <source>
        <dbReference type="ARBA" id="ARBA00030904"/>
    </source>
</evidence>
<dbReference type="AlphaFoldDB" id="A0A0V1CPE4"/>
<comment type="caution">
    <text evidence="19">The sequence shown here is derived from an EMBL/GenBank/DDBJ whole genome shotgun (WGS) entry which is preliminary data.</text>
</comment>
<dbReference type="FunFam" id="2.40.50.140:FF:000047">
    <property type="entry name" value="tyrosine--tRNA ligase, cytoplasmic isoform X2"/>
    <property type="match status" value="1"/>
</dbReference>
<dbReference type="PROSITE" id="PS50886">
    <property type="entry name" value="TRBD"/>
    <property type="match status" value="1"/>
</dbReference>
<dbReference type="SUPFAM" id="SSF57770">
    <property type="entry name" value="Methionyl-tRNA synthetase (MetRS), Zn-domain"/>
    <property type="match status" value="1"/>
</dbReference>
<comment type="catalytic activity">
    <reaction evidence="14">
        <text>tRNA(Met) + L-methionine + ATP = L-methionyl-tRNA(Met) + AMP + diphosphate</text>
        <dbReference type="Rhea" id="RHEA:13481"/>
        <dbReference type="Rhea" id="RHEA-COMP:9667"/>
        <dbReference type="Rhea" id="RHEA-COMP:9698"/>
        <dbReference type="ChEBI" id="CHEBI:30616"/>
        <dbReference type="ChEBI" id="CHEBI:33019"/>
        <dbReference type="ChEBI" id="CHEBI:57844"/>
        <dbReference type="ChEBI" id="CHEBI:78442"/>
        <dbReference type="ChEBI" id="CHEBI:78530"/>
        <dbReference type="ChEBI" id="CHEBI:456215"/>
        <dbReference type="EC" id="6.1.1.10"/>
    </reaction>
</comment>
<dbReference type="CDD" id="cd07957">
    <property type="entry name" value="Anticodon_Ia_Met"/>
    <property type="match status" value="1"/>
</dbReference>
<keyword evidence="10 15" id="KW-0694">RNA-binding</keyword>
<dbReference type="InterPro" id="IPR014758">
    <property type="entry name" value="Met-tRNA_synth"/>
</dbReference>
<evidence type="ECO:0000313" key="19">
    <source>
        <dbReference type="EMBL" id="KRY51151.1"/>
    </source>
</evidence>
<accession>A0A0V1CPE4</accession>
<keyword evidence="17" id="KW-0175">Coiled coil</keyword>
<dbReference type="PANTHER" id="PTHR45765">
    <property type="entry name" value="METHIONINE--TRNA LIGASE"/>
    <property type="match status" value="1"/>
</dbReference>
<sequence length="908" mass="103837">LKPIEMTGNDKIIFPVPGERNILITSALPYVNNYPHLGTIIGCVLSADVFSRYCRLRGYNTLYICGTDEYGTATETKAIEEGVTPIQLCDKYYELHREVYEWFNIKFDYFGRTTTKQQTEIAQHIFKKIYDAGFTTTKNVDQLYCEKCQRFLADRFVEGECPFCGYEEARGDQCDKCGHLINAPELKLPKCKLCSHPPIIRTSEHLFLDLPKLQLNLEKYLEEQWASSDCCWSHNAIAITKKWLKEGLKERCITRDLKWGTPVPLENFSNKVFYVWFDAPIGYLSITANYSPEHWKKWWMDDKHVELYHFVGKDNVPFHSIIFPATLIATNEQYCKVKNISATEYLNYESSKFSKSRGVGVFGNNARETGIPADVWRFYLLYTRPESQDAAFNWDDFALKVNSELLSNLGNFVNRALSFVERRFHGVIPEVDESLLDKDRLQAFIHNVNETLNNYIDCFDNLKLRDSVKCILNISRLGNQYMQSERPWELIKQNERQAGSVLAIVANVVAILAALVHPIMPEISTTICKQLQLEKLVFCSSFQFLLKPGHRIGQVTTLFVKFEKETVEQFRKMFAGFQTNSEVANVKKSPSSGKNICKAVKGSQKYCEMFAEIEETRHRISALKLFLTQRAKRRLAAENEELQKHLEKLKLDYQILMDRRELYSKLGLNTVSNENISLENSNEKFTTTKDVVKDKKEKLKKKVAEKMDKVTASDQKNAVNISSLDIRVGLIKKAVKHPQANTLYVEEVDVGEDGVRTVVSGLVNFIPLEKMQNRFAVLLCNLKPAKMRGVESQAMVLCASTKDAVEILEPPEGAVPGDRIFCPGYEGTPEAQLNPKKKIWESVQPLLLVNADGQACYANKPLRIVGKEGCLTAPTLRSVPINERGKESRKEFFIFLKMILSKQQPHMG</sequence>
<dbReference type="Pfam" id="PF01588">
    <property type="entry name" value="tRNA_bind"/>
    <property type="match status" value="1"/>
</dbReference>
<dbReference type="InterPro" id="IPR009080">
    <property type="entry name" value="tRNAsynth_Ia_anticodon-bd"/>
</dbReference>
<dbReference type="GO" id="GO:0005829">
    <property type="term" value="C:cytosol"/>
    <property type="evidence" value="ECO:0007669"/>
    <property type="project" value="TreeGrafter"/>
</dbReference>
<evidence type="ECO:0000256" key="16">
    <source>
        <dbReference type="RuleBase" id="RU363039"/>
    </source>
</evidence>
<dbReference type="NCBIfam" id="NF001100">
    <property type="entry name" value="PRK00133.1"/>
    <property type="match status" value="1"/>
</dbReference>
<dbReference type="InterPro" id="IPR015413">
    <property type="entry name" value="Methionyl/Leucyl_tRNA_Synth"/>
</dbReference>
<evidence type="ECO:0000256" key="4">
    <source>
        <dbReference type="ARBA" id="ARBA00018335"/>
    </source>
</evidence>
<keyword evidence="11 16" id="KW-0648">Protein biosynthesis</keyword>
<dbReference type="Gene3D" id="2.20.28.20">
    <property type="entry name" value="Methionyl-tRNA synthetase, Zn-domain"/>
    <property type="match status" value="1"/>
</dbReference>
<evidence type="ECO:0000256" key="5">
    <source>
        <dbReference type="ARBA" id="ARBA00022490"/>
    </source>
</evidence>
<dbReference type="InterPro" id="IPR041872">
    <property type="entry name" value="Anticodon_Met"/>
</dbReference>
<keyword evidence="7 16" id="KW-0436">Ligase</keyword>
<feature type="non-terminal residue" evidence="19">
    <location>
        <position position="1"/>
    </location>
</feature>
<evidence type="ECO:0000256" key="1">
    <source>
        <dbReference type="ARBA" id="ARBA00004496"/>
    </source>
</evidence>
<gene>
    <name evidence="19" type="primary">mrs-1</name>
    <name evidence="19" type="ORF">T03_2845</name>
</gene>
<evidence type="ECO:0000256" key="12">
    <source>
        <dbReference type="ARBA" id="ARBA00023146"/>
    </source>
</evidence>
<dbReference type="PRINTS" id="PR01041">
    <property type="entry name" value="TRNASYNTHMET"/>
</dbReference>
<dbReference type="HAMAP" id="MF_00098">
    <property type="entry name" value="Met_tRNA_synth_type1"/>
    <property type="match status" value="1"/>
</dbReference>
<evidence type="ECO:0000256" key="17">
    <source>
        <dbReference type="SAM" id="Coils"/>
    </source>
</evidence>
<dbReference type="STRING" id="45882.A0A0V1CPE4"/>
<dbReference type="SUPFAM" id="SSF50249">
    <property type="entry name" value="Nucleic acid-binding proteins"/>
    <property type="match status" value="1"/>
</dbReference>
<organism evidence="19 20">
    <name type="scientific">Trichinella britovi</name>
    <name type="common">Parasitic roundworm</name>
    <dbReference type="NCBI Taxonomy" id="45882"/>
    <lineage>
        <taxon>Eukaryota</taxon>
        <taxon>Metazoa</taxon>
        <taxon>Ecdysozoa</taxon>
        <taxon>Nematoda</taxon>
        <taxon>Enoplea</taxon>
        <taxon>Dorylaimia</taxon>
        <taxon>Trichinellida</taxon>
        <taxon>Trichinellidae</taxon>
        <taxon>Trichinella</taxon>
    </lineage>
</organism>